<feature type="compositionally biased region" description="Basic and acidic residues" evidence="1">
    <location>
        <begin position="14"/>
        <end position="25"/>
    </location>
</feature>
<reference evidence="2" key="1">
    <citation type="journal article" date="2020" name="Stud. Mycol.">
        <title>101 Dothideomycetes genomes: a test case for predicting lifestyles and emergence of pathogens.</title>
        <authorList>
            <person name="Haridas S."/>
            <person name="Albert R."/>
            <person name="Binder M."/>
            <person name="Bloem J."/>
            <person name="Labutti K."/>
            <person name="Salamov A."/>
            <person name="Andreopoulos B."/>
            <person name="Baker S."/>
            <person name="Barry K."/>
            <person name="Bills G."/>
            <person name="Bluhm B."/>
            <person name="Cannon C."/>
            <person name="Castanera R."/>
            <person name="Culley D."/>
            <person name="Daum C."/>
            <person name="Ezra D."/>
            <person name="Gonzalez J."/>
            <person name="Henrissat B."/>
            <person name="Kuo A."/>
            <person name="Liang C."/>
            <person name="Lipzen A."/>
            <person name="Lutzoni F."/>
            <person name="Magnuson J."/>
            <person name="Mondo S."/>
            <person name="Nolan M."/>
            <person name="Ohm R."/>
            <person name="Pangilinan J."/>
            <person name="Park H.-J."/>
            <person name="Ramirez L."/>
            <person name="Alfaro M."/>
            <person name="Sun H."/>
            <person name="Tritt A."/>
            <person name="Yoshinaga Y."/>
            <person name="Zwiers L.-H."/>
            <person name="Turgeon B."/>
            <person name="Goodwin S."/>
            <person name="Spatafora J."/>
            <person name="Crous P."/>
            <person name="Grigoriev I."/>
        </authorList>
    </citation>
    <scope>NUCLEOTIDE SEQUENCE</scope>
    <source>
        <strain evidence="2">CBS 107.79</strain>
    </source>
</reference>
<protein>
    <recommendedName>
        <fullName evidence="4">Protein kinase domain-containing protein</fullName>
    </recommendedName>
</protein>
<organism evidence="2 3">
    <name type="scientific">Bimuria novae-zelandiae CBS 107.79</name>
    <dbReference type="NCBI Taxonomy" id="1447943"/>
    <lineage>
        <taxon>Eukaryota</taxon>
        <taxon>Fungi</taxon>
        <taxon>Dikarya</taxon>
        <taxon>Ascomycota</taxon>
        <taxon>Pezizomycotina</taxon>
        <taxon>Dothideomycetes</taxon>
        <taxon>Pleosporomycetidae</taxon>
        <taxon>Pleosporales</taxon>
        <taxon>Massarineae</taxon>
        <taxon>Didymosphaeriaceae</taxon>
        <taxon>Bimuria</taxon>
    </lineage>
</organism>
<evidence type="ECO:0000256" key="1">
    <source>
        <dbReference type="SAM" id="MobiDB-lite"/>
    </source>
</evidence>
<accession>A0A6A5US04</accession>
<feature type="region of interest" description="Disordered" evidence="1">
    <location>
        <begin position="1"/>
        <end position="29"/>
    </location>
</feature>
<evidence type="ECO:0008006" key="4">
    <source>
        <dbReference type="Google" id="ProtNLM"/>
    </source>
</evidence>
<dbReference type="OrthoDB" id="3687865at2759"/>
<dbReference type="Proteomes" id="UP000800036">
    <property type="component" value="Unassembled WGS sequence"/>
</dbReference>
<evidence type="ECO:0000313" key="2">
    <source>
        <dbReference type="EMBL" id="KAF1967665.1"/>
    </source>
</evidence>
<evidence type="ECO:0000313" key="3">
    <source>
        <dbReference type="Proteomes" id="UP000800036"/>
    </source>
</evidence>
<dbReference type="InterPro" id="IPR011009">
    <property type="entry name" value="Kinase-like_dom_sf"/>
</dbReference>
<proteinExistence type="predicted"/>
<dbReference type="EMBL" id="ML976729">
    <property type="protein sequence ID" value="KAF1967665.1"/>
    <property type="molecule type" value="Genomic_DNA"/>
</dbReference>
<dbReference type="SUPFAM" id="SSF56112">
    <property type="entry name" value="Protein kinase-like (PK-like)"/>
    <property type="match status" value="1"/>
</dbReference>
<name>A0A6A5US04_9PLEO</name>
<dbReference type="AlphaFoldDB" id="A0A6A5US04"/>
<sequence length="235" mass="25998">MESRRLTLFPKTGTSDHRANADHGGDSFAHGKRKFSGVDGPVDLELPRVVESRKTSKTMESAGEDFSANNMIRVFTPIPKNPDQIFQCIYLVDPEGIRPYCLAQGHYSDEHPHRTVMIRRSADKTVVGLSKPVPNLLNIIGVFRFASSLFTVFDRPGFPLSEIAVSQSPQLGVAQIKTISKEALRGINFLSDAGFSFVTIRLEDITVSAYDGRNSTGPCTKGPSQVLWRRLSRNC</sequence>
<gene>
    <name evidence="2" type="ORF">BU23DRAFT_572980</name>
</gene>
<keyword evidence="3" id="KW-1185">Reference proteome</keyword>